<keyword evidence="8 9" id="KW-0472">Membrane</keyword>
<dbReference type="PANTHER" id="PTHR30614:SF20">
    <property type="entry name" value="GLUTAMINE TRANSPORT SYSTEM PERMEASE PROTEIN GLNP"/>
    <property type="match status" value="1"/>
</dbReference>
<dbReference type="PROSITE" id="PS50928">
    <property type="entry name" value="ABC_TM1"/>
    <property type="match status" value="1"/>
</dbReference>
<evidence type="ECO:0000259" key="10">
    <source>
        <dbReference type="PROSITE" id="PS50928"/>
    </source>
</evidence>
<dbReference type="GO" id="GO:0022857">
    <property type="term" value="F:transmembrane transporter activity"/>
    <property type="evidence" value="ECO:0007669"/>
    <property type="project" value="InterPro"/>
</dbReference>
<evidence type="ECO:0000256" key="6">
    <source>
        <dbReference type="ARBA" id="ARBA00022970"/>
    </source>
</evidence>
<evidence type="ECO:0000313" key="11">
    <source>
        <dbReference type="EMBL" id="AZK47416.1"/>
    </source>
</evidence>
<dbReference type="GO" id="GO:0043190">
    <property type="term" value="C:ATP-binding cassette (ABC) transporter complex"/>
    <property type="evidence" value="ECO:0007669"/>
    <property type="project" value="InterPro"/>
</dbReference>
<dbReference type="KEGG" id="plen:EIM92_15680"/>
<keyword evidence="7 9" id="KW-1133">Transmembrane helix</keyword>
<dbReference type="OrthoDB" id="9805999at2"/>
<keyword evidence="12" id="KW-1185">Reference proteome</keyword>
<dbReference type="NCBIfam" id="TIGR01726">
    <property type="entry name" value="HEQRo_perm_3TM"/>
    <property type="match status" value="1"/>
</dbReference>
<dbReference type="InterPro" id="IPR035906">
    <property type="entry name" value="MetI-like_sf"/>
</dbReference>
<dbReference type="SUPFAM" id="SSF161098">
    <property type="entry name" value="MetI-like"/>
    <property type="match status" value="1"/>
</dbReference>
<dbReference type="InterPro" id="IPR010065">
    <property type="entry name" value="AA_ABC_transptr_permease_3TM"/>
</dbReference>
<dbReference type="CDD" id="cd06261">
    <property type="entry name" value="TM_PBP2"/>
    <property type="match status" value="1"/>
</dbReference>
<name>A0A3S8RWL8_9BACL</name>
<gene>
    <name evidence="11" type="ORF">EIM92_15680</name>
</gene>
<evidence type="ECO:0000256" key="4">
    <source>
        <dbReference type="ARBA" id="ARBA00022475"/>
    </source>
</evidence>
<proteinExistence type="inferred from homology"/>
<accession>A0A3S8RWL8</accession>
<keyword evidence="6" id="KW-0029">Amino-acid transport</keyword>
<evidence type="ECO:0000256" key="2">
    <source>
        <dbReference type="ARBA" id="ARBA00010072"/>
    </source>
</evidence>
<dbReference type="FunFam" id="1.10.3720.10:FF:000033">
    <property type="entry name" value="Polar amino acid ABC transporter permease"/>
    <property type="match status" value="1"/>
</dbReference>
<evidence type="ECO:0000313" key="12">
    <source>
        <dbReference type="Proteomes" id="UP000273145"/>
    </source>
</evidence>
<evidence type="ECO:0000256" key="3">
    <source>
        <dbReference type="ARBA" id="ARBA00022448"/>
    </source>
</evidence>
<feature type="transmembrane region" description="Helical" evidence="9">
    <location>
        <begin position="190"/>
        <end position="211"/>
    </location>
</feature>
<feature type="domain" description="ABC transmembrane type-1" evidence="10">
    <location>
        <begin position="22"/>
        <end position="211"/>
    </location>
</feature>
<dbReference type="InterPro" id="IPR043429">
    <property type="entry name" value="ArtM/GltK/GlnP/TcyL/YhdX-like"/>
</dbReference>
<dbReference type="Gene3D" id="1.10.3720.10">
    <property type="entry name" value="MetI-like"/>
    <property type="match status" value="1"/>
</dbReference>
<dbReference type="AlphaFoldDB" id="A0A3S8RWL8"/>
<dbReference type="InterPro" id="IPR000515">
    <property type="entry name" value="MetI-like"/>
</dbReference>
<evidence type="ECO:0000256" key="8">
    <source>
        <dbReference type="ARBA" id="ARBA00023136"/>
    </source>
</evidence>
<sequence>MDFFVDFGTMFWDYRSYFLTGLQYTLWLAALGVFFGFILGMFIALIRMAPWGIVRFIGHAWVEFLRGTPMLVQLMIIHYGLAYMFDINFDPIQSGAITLSINSSAYLAEIFRAGIQGVDRGQSEAARSLGMTKGQTMRFIVIPQAIKNVLPAIGNEFVVIVKESSIVSFIGVTEIMFQAGAVQGITYNGMLPYLIVAVMYFIVTFTLSRILGRFERRLQASDNR</sequence>
<reference evidence="11 12" key="1">
    <citation type="submission" date="2018-11" db="EMBL/GenBank/DDBJ databases">
        <title>Genome sequencing of Paenibacillus lentus DSM25539(T).</title>
        <authorList>
            <person name="Kook J.-K."/>
            <person name="Park S.-N."/>
            <person name="Lim Y.K."/>
        </authorList>
    </citation>
    <scope>NUCLEOTIDE SEQUENCE [LARGE SCALE GENOMIC DNA]</scope>
    <source>
        <strain evidence="11 12">DSM 25539</strain>
    </source>
</reference>
<dbReference type="Pfam" id="PF00528">
    <property type="entry name" value="BPD_transp_1"/>
    <property type="match status" value="1"/>
</dbReference>
<keyword evidence="5 9" id="KW-0812">Transmembrane</keyword>
<comment type="subcellular location">
    <subcellularLocation>
        <location evidence="1 9">Cell membrane</location>
        <topology evidence="1 9">Multi-pass membrane protein</topology>
    </subcellularLocation>
</comment>
<feature type="transmembrane region" description="Helical" evidence="9">
    <location>
        <begin position="24"/>
        <end position="46"/>
    </location>
</feature>
<evidence type="ECO:0000256" key="7">
    <source>
        <dbReference type="ARBA" id="ARBA00022989"/>
    </source>
</evidence>
<evidence type="ECO:0000256" key="9">
    <source>
        <dbReference type="RuleBase" id="RU363032"/>
    </source>
</evidence>
<dbReference type="Proteomes" id="UP000273145">
    <property type="component" value="Chromosome"/>
</dbReference>
<organism evidence="11 12">
    <name type="scientific">Paenibacillus lentus</name>
    <dbReference type="NCBI Taxonomy" id="1338368"/>
    <lineage>
        <taxon>Bacteria</taxon>
        <taxon>Bacillati</taxon>
        <taxon>Bacillota</taxon>
        <taxon>Bacilli</taxon>
        <taxon>Bacillales</taxon>
        <taxon>Paenibacillaceae</taxon>
        <taxon>Paenibacillus</taxon>
    </lineage>
</organism>
<keyword evidence="3 9" id="KW-0813">Transport</keyword>
<dbReference type="EMBL" id="CP034248">
    <property type="protein sequence ID" value="AZK47416.1"/>
    <property type="molecule type" value="Genomic_DNA"/>
</dbReference>
<dbReference type="PANTHER" id="PTHR30614">
    <property type="entry name" value="MEMBRANE COMPONENT OF AMINO ACID ABC TRANSPORTER"/>
    <property type="match status" value="1"/>
</dbReference>
<comment type="similarity">
    <text evidence="2">Belongs to the binding-protein-dependent transport system permease family. HisMQ subfamily.</text>
</comment>
<keyword evidence="4" id="KW-1003">Cell membrane</keyword>
<evidence type="ECO:0000256" key="1">
    <source>
        <dbReference type="ARBA" id="ARBA00004651"/>
    </source>
</evidence>
<protein>
    <submittedName>
        <fullName evidence="11">Amino acid ABC transporter permease</fullName>
    </submittedName>
</protein>
<evidence type="ECO:0000256" key="5">
    <source>
        <dbReference type="ARBA" id="ARBA00022692"/>
    </source>
</evidence>
<dbReference type="GO" id="GO:0006865">
    <property type="term" value="P:amino acid transport"/>
    <property type="evidence" value="ECO:0007669"/>
    <property type="project" value="UniProtKB-KW"/>
</dbReference>